<evidence type="ECO:0000313" key="4">
    <source>
        <dbReference type="Proteomes" id="UP000033423"/>
    </source>
</evidence>
<dbReference type="PROSITE" id="PS51257">
    <property type="entry name" value="PROKAR_LIPOPROTEIN"/>
    <property type="match status" value="1"/>
</dbReference>
<feature type="compositionally biased region" description="Pro residues" evidence="1">
    <location>
        <begin position="46"/>
        <end position="63"/>
    </location>
</feature>
<feature type="compositionally biased region" description="Polar residues" evidence="1">
    <location>
        <begin position="240"/>
        <end position="254"/>
    </location>
</feature>
<accession>A0A0F3GZ45</accession>
<feature type="region of interest" description="Disordered" evidence="1">
    <location>
        <begin position="229"/>
        <end position="256"/>
    </location>
</feature>
<feature type="region of interest" description="Disordered" evidence="1">
    <location>
        <begin position="176"/>
        <end position="204"/>
    </location>
</feature>
<keyword evidence="2" id="KW-1133">Transmembrane helix</keyword>
<reference evidence="3 4" key="1">
    <citation type="submission" date="2015-02" db="EMBL/GenBank/DDBJ databases">
        <title>Single-cell genomics of uncultivated deep-branching MTB reveals a conserved set of magnetosome genes.</title>
        <authorList>
            <person name="Kolinko S."/>
            <person name="Richter M."/>
            <person name="Glockner F.O."/>
            <person name="Brachmann A."/>
            <person name="Schuler D."/>
        </authorList>
    </citation>
    <scope>NUCLEOTIDE SEQUENCE [LARGE SCALE GENOMIC DNA]</scope>
    <source>
        <strain evidence="3">TM-1</strain>
    </source>
</reference>
<keyword evidence="2" id="KW-0812">Transmembrane</keyword>
<protein>
    <submittedName>
        <fullName evidence="3">Membrane protein</fullName>
    </submittedName>
</protein>
<keyword evidence="4" id="KW-1185">Reference proteome</keyword>
<dbReference type="EMBL" id="LACI01000319">
    <property type="protein sequence ID" value="KJU87112.1"/>
    <property type="molecule type" value="Genomic_DNA"/>
</dbReference>
<dbReference type="AlphaFoldDB" id="A0A0F3GZ45"/>
<name>A0A0F3GZ45_9BACT</name>
<proteinExistence type="predicted"/>
<evidence type="ECO:0000313" key="3">
    <source>
        <dbReference type="EMBL" id="KJU87112.1"/>
    </source>
</evidence>
<feature type="transmembrane region" description="Helical" evidence="2">
    <location>
        <begin position="12"/>
        <end position="33"/>
    </location>
</feature>
<comment type="caution">
    <text evidence="3">The sequence shown here is derived from an EMBL/GenBank/DDBJ whole genome shotgun (WGS) entry which is preliminary data.</text>
</comment>
<feature type="transmembrane region" description="Helical" evidence="2">
    <location>
        <begin position="128"/>
        <end position="155"/>
    </location>
</feature>
<evidence type="ECO:0000256" key="1">
    <source>
        <dbReference type="SAM" id="MobiDB-lite"/>
    </source>
</evidence>
<organism evidence="3 4">
    <name type="scientific">Candidatus Magnetobacterium bavaricum</name>
    <dbReference type="NCBI Taxonomy" id="29290"/>
    <lineage>
        <taxon>Bacteria</taxon>
        <taxon>Pseudomonadati</taxon>
        <taxon>Nitrospirota</taxon>
        <taxon>Thermodesulfovibrionia</taxon>
        <taxon>Thermodesulfovibrionales</taxon>
        <taxon>Candidatus Magnetobacteriaceae</taxon>
        <taxon>Candidatus Magnetobacterium</taxon>
    </lineage>
</organism>
<feature type="compositionally biased region" description="Polar residues" evidence="1">
    <location>
        <begin position="183"/>
        <end position="195"/>
    </location>
</feature>
<keyword evidence="2" id="KW-0472">Membrane</keyword>
<feature type="region of interest" description="Disordered" evidence="1">
    <location>
        <begin position="38"/>
        <end position="63"/>
    </location>
</feature>
<sequence length="377" mass="43469">MKDILLLRRLVRVLSMVGFTLLVMACFCISFTYGEDEDTAHRTTPTPKPTSTPKPTPIATPIPKPTNKLNLLDEKLKSINDNIEDIYSTLTDIKEKLEKITNKPDISTKSTDIPEKTMTLNNNDSKDYLIYGLVIILMSAIINISAMFIIIYFVVSPQIETLYYKLRPIKKVEDVGKSKDSNTDLNYQYLPQKSADSNRKREIQQSEDYNLEEIMSKLKKLIISDFMRNNNNQDRDRDQSASVPTKKTQTSSSGIVEKFVDDYNDRRHEFKRNYQDMMSRYGILNAKQRVHNPNLRPTIGQANNGWYWGVDLNNNGDVYIVPVHGIQIDIESLSNNALDYIFEYEYEPNMSYRKITLIKPAILKRNGRIEKGKLELG</sequence>
<dbReference type="Proteomes" id="UP000033423">
    <property type="component" value="Unassembled WGS sequence"/>
</dbReference>
<evidence type="ECO:0000256" key="2">
    <source>
        <dbReference type="SAM" id="Phobius"/>
    </source>
</evidence>
<gene>
    <name evidence="3" type="ORF">MBAV_000689</name>
</gene>